<protein>
    <recommendedName>
        <fullName evidence="3">Transposase</fullName>
    </recommendedName>
</protein>
<dbReference type="AlphaFoldDB" id="A0A8J3MYX4"/>
<proteinExistence type="predicted"/>
<sequence>MGLRRSRSIGEEKTHLQHVATAVALNIVRSMAWFEGLPRAQTRRSAFVRLYDLA</sequence>
<evidence type="ECO:0000313" key="1">
    <source>
        <dbReference type="EMBL" id="GHO51268.1"/>
    </source>
</evidence>
<keyword evidence="2" id="KW-1185">Reference proteome</keyword>
<name>A0A8J3MYX4_9CHLR</name>
<comment type="caution">
    <text evidence="1">The sequence shown here is derived from an EMBL/GenBank/DDBJ whole genome shotgun (WGS) entry which is preliminary data.</text>
</comment>
<organism evidence="1 2">
    <name type="scientific">Ktedonospora formicarum</name>
    <dbReference type="NCBI Taxonomy" id="2778364"/>
    <lineage>
        <taxon>Bacteria</taxon>
        <taxon>Bacillati</taxon>
        <taxon>Chloroflexota</taxon>
        <taxon>Ktedonobacteria</taxon>
        <taxon>Ktedonobacterales</taxon>
        <taxon>Ktedonobacteraceae</taxon>
        <taxon>Ktedonospora</taxon>
    </lineage>
</organism>
<dbReference type="Proteomes" id="UP000612362">
    <property type="component" value="Unassembled WGS sequence"/>
</dbReference>
<evidence type="ECO:0000313" key="2">
    <source>
        <dbReference type="Proteomes" id="UP000612362"/>
    </source>
</evidence>
<evidence type="ECO:0008006" key="3">
    <source>
        <dbReference type="Google" id="ProtNLM"/>
    </source>
</evidence>
<gene>
    <name evidence="1" type="ORF">KSX_94310</name>
</gene>
<accession>A0A8J3MYX4</accession>
<dbReference type="EMBL" id="BNJF01000011">
    <property type="protein sequence ID" value="GHO51268.1"/>
    <property type="molecule type" value="Genomic_DNA"/>
</dbReference>
<reference evidence="1" key="1">
    <citation type="submission" date="2020-10" db="EMBL/GenBank/DDBJ databases">
        <title>Taxonomic study of unclassified bacteria belonging to the class Ktedonobacteria.</title>
        <authorList>
            <person name="Yabe S."/>
            <person name="Wang C.M."/>
            <person name="Zheng Y."/>
            <person name="Sakai Y."/>
            <person name="Cavaletti L."/>
            <person name="Monciardini P."/>
            <person name="Donadio S."/>
        </authorList>
    </citation>
    <scope>NUCLEOTIDE SEQUENCE</scope>
    <source>
        <strain evidence="1">SOSP1-1</strain>
    </source>
</reference>